<dbReference type="InterPro" id="IPR036513">
    <property type="entry name" value="STAS_dom_sf"/>
</dbReference>
<proteinExistence type="predicted"/>
<keyword evidence="2" id="KW-1185">Reference proteome</keyword>
<protein>
    <submittedName>
        <fullName evidence="1">STAS/SEC14 domain-containing protein</fullName>
    </submittedName>
</protein>
<evidence type="ECO:0000313" key="1">
    <source>
        <dbReference type="EMBL" id="MFB9137611.1"/>
    </source>
</evidence>
<dbReference type="Pfam" id="PF11964">
    <property type="entry name" value="SpoIIAA-like"/>
    <property type="match status" value="1"/>
</dbReference>
<name>A0ABV5HTL9_9VIBR</name>
<dbReference type="RefSeq" id="WP_390197541.1">
    <property type="nucleotide sequence ID" value="NZ_JBHMEP010000015.1"/>
</dbReference>
<dbReference type="SUPFAM" id="SSF52091">
    <property type="entry name" value="SpoIIaa-like"/>
    <property type="match status" value="1"/>
</dbReference>
<gene>
    <name evidence="1" type="ORF">ACFFUV_21915</name>
</gene>
<organism evidence="1 2">
    <name type="scientific">Vibrio olivae</name>
    <dbReference type="NCBI Taxonomy" id="1243002"/>
    <lineage>
        <taxon>Bacteria</taxon>
        <taxon>Pseudomonadati</taxon>
        <taxon>Pseudomonadota</taxon>
        <taxon>Gammaproteobacteria</taxon>
        <taxon>Vibrionales</taxon>
        <taxon>Vibrionaceae</taxon>
        <taxon>Vibrio</taxon>
    </lineage>
</organism>
<dbReference type="EMBL" id="JBHMEP010000015">
    <property type="protein sequence ID" value="MFB9137611.1"/>
    <property type="molecule type" value="Genomic_DNA"/>
</dbReference>
<sequence>MSSQAHGVTIELSEVAEHYFIVIKATGKLTHQDYLALAPALDAAIVKVNQPRVNVLFDASEFQGWEIRAAWDDVKFAFTHGSDFDKIALYGSHDWQSFAAKLGDWFIGGQVRSFKEYNQAISWLIDHG</sequence>
<comment type="caution">
    <text evidence="1">The sequence shown here is derived from an EMBL/GenBank/DDBJ whole genome shotgun (WGS) entry which is preliminary data.</text>
</comment>
<dbReference type="InterPro" id="IPR038396">
    <property type="entry name" value="SpoIIAA-like_sf"/>
</dbReference>
<dbReference type="Gene3D" id="3.40.50.10600">
    <property type="entry name" value="SpoIIaa-like domains"/>
    <property type="match status" value="1"/>
</dbReference>
<accession>A0ABV5HTL9</accession>
<dbReference type="InterPro" id="IPR021866">
    <property type="entry name" value="SpoIIAA-like"/>
</dbReference>
<dbReference type="Proteomes" id="UP001589645">
    <property type="component" value="Unassembled WGS sequence"/>
</dbReference>
<reference evidence="1 2" key="1">
    <citation type="submission" date="2024-09" db="EMBL/GenBank/DDBJ databases">
        <authorList>
            <person name="Sun Q."/>
            <person name="Mori K."/>
        </authorList>
    </citation>
    <scope>NUCLEOTIDE SEQUENCE [LARGE SCALE GENOMIC DNA]</scope>
    <source>
        <strain evidence="1 2">CECT 8064</strain>
    </source>
</reference>
<evidence type="ECO:0000313" key="2">
    <source>
        <dbReference type="Proteomes" id="UP001589645"/>
    </source>
</evidence>